<reference evidence="2" key="2">
    <citation type="submission" date="2025-09" db="UniProtKB">
        <authorList>
            <consortium name="Ensembl"/>
        </authorList>
    </citation>
    <scope>IDENTIFICATION</scope>
</reference>
<dbReference type="GO" id="GO:0032991">
    <property type="term" value="C:protein-containing complex"/>
    <property type="evidence" value="ECO:0007669"/>
    <property type="project" value="Ensembl"/>
</dbReference>
<protein>
    <submittedName>
        <fullName evidence="2">SLC51 subunit beta</fullName>
    </submittedName>
</protein>
<dbReference type="GO" id="GO:0016323">
    <property type="term" value="C:basolateral plasma membrane"/>
    <property type="evidence" value="ECO:0007669"/>
    <property type="project" value="Ensembl"/>
</dbReference>
<dbReference type="GO" id="GO:0032782">
    <property type="term" value="P:bile acid secretion"/>
    <property type="evidence" value="ECO:0007669"/>
    <property type="project" value="Ensembl"/>
</dbReference>
<dbReference type="OMA" id="EMLWVFR"/>
<evidence type="ECO:0000313" key="3">
    <source>
        <dbReference type="Proteomes" id="UP000694398"/>
    </source>
</evidence>
<keyword evidence="1" id="KW-0472">Membrane</keyword>
<dbReference type="CTD" id="123264"/>
<dbReference type="InterPro" id="IPR052678">
    <property type="entry name" value="OST-beta_subunit"/>
</dbReference>
<proteinExistence type="predicted"/>
<dbReference type="OrthoDB" id="9899510at2759"/>
<sequence length="130" mass="14439">MNQSEEAIGDPPGTMVPQELLEEMIWFFRVEDASAWNYSILVLTAVVVALSLFLLVRSIQANRNRKLQPGEEETPELVHLNEARTGGNSSLNNLEEMLLTEKPALALLGTELKQQDDPVVLLPIPSKTES</sequence>
<dbReference type="GO" id="GO:0070863">
    <property type="term" value="P:positive regulation of protein exit from endoplasmic reticulum"/>
    <property type="evidence" value="ECO:0007669"/>
    <property type="project" value="Ensembl"/>
</dbReference>
<dbReference type="AlphaFoldDB" id="A0A8C2VMK1"/>
<dbReference type="PANTHER" id="PTHR36129">
    <property type="entry name" value="ORGANIC SOLUTE TRANSPORTER SUBUNIT BETA-RELATED"/>
    <property type="match status" value="1"/>
</dbReference>
<evidence type="ECO:0000313" key="2">
    <source>
        <dbReference type="Ensembl" id="ENSCLAP00000016895.1"/>
    </source>
</evidence>
<name>A0A8C2VMK1_CHILA</name>
<dbReference type="RefSeq" id="XP_005393784.1">
    <property type="nucleotide sequence ID" value="XM_005393727.1"/>
</dbReference>
<dbReference type="Pfam" id="PF15048">
    <property type="entry name" value="OSTbeta"/>
    <property type="match status" value="1"/>
</dbReference>
<feature type="transmembrane region" description="Helical" evidence="1">
    <location>
        <begin position="35"/>
        <end position="56"/>
    </location>
</feature>
<gene>
    <name evidence="2" type="primary">SLC51B</name>
</gene>
<dbReference type="GeneTree" id="ENSGT00390000010409"/>
<dbReference type="Ensembl" id="ENSCLAT00000017061.1">
    <property type="protein sequence ID" value="ENSCLAP00000016895.1"/>
    <property type="gene ID" value="ENSCLAG00000011594.1"/>
</dbReference>
<dbReference type="GO" id="GO:0015125">
    <property type="term" value="F:bile acid transmembrane transporter activity"/>
    <property type="evidence" value="ECO:0007669"/>
    <property type="project" value="Ensembl"/>
</dbReference>
<reference evidence="2" key="1">
    <citation type="submission" date="2025-08" db="UniProtKB">
        <authorList>
            <consortium name="Ensembl"/>
        </authorList>
    </citation>
    <scope>IDENTIFICATION</scope>
</reference>
<accession>A0A8C2VMK1</accession>
<keyword evidence="3" id="KW-1185">Reference proteome</keyword>
<dbReference type="GeneID" id="102009562"/>
<dbReference type="GO" id="GO:0046982">
    <property type="term" value="F:protein heterodimerization activity"/>
    <property type="evidence" value="ECO:0007669"/>
    <property type="project" value="Ensembl"/>
</dbReference>
<dbReference type="GO" id="GO:0090314">
    <property type="term" value="P:positive regulation of protein targeting to membrane"/>
    <property type="evidence" value="ECO:0007669"/>
    <property type="project" value="Ensembl"/>
</dbReference>
<organism evidence="2 3">
    <name type="scientific">Chinchilla lanigera</name>
    <name type="common">Long-tailed chinchilla</name>
    <name type="synonym">Chinchilla villidera</name>
    <dbReference type="NCBI Taxonomy" id="34839"/>
    <lineage>
        <taxon>Eukaryota</taxon>
        <taxon>Metazoa</taxon>
        <taxon>Chordata</taxon>
        <taxon>Craniata</taxon>
        <taxon>Vertebrata</taxon>
        <taxon>Euteleostomi</taxon>
        <taxon>Mammalia</taxon>
        <taxon>Eutheria</taxon>
        <taxon>Euarchontoglires</taxon>
        <taxon>Glires</taxon>
        <taxon>Rodentia</taxon>
        <taxon>Hystricomorpha</taxon>
        <taxon>Chinchillidae</taxon>
        <taxon>Chinchilla</taxon>
    </lineage>
</organism>
<keyword evidence="1" id="KW-0812">Transmembrane</keyword>
<dbReference type="InterPro" id="IPR029387">
    <property type="entry name" value="OSTbeta"/>
</dbReference>
<evidence type="ECO:0000256" key="1">
    <source>
        <dbReference type="SAM" id="Phobius"/>
    </source>
</evidence>
<keyword evidence="1" id="KW-1133">Transmembrane helix</keyword>
<dbReference type="PANTHER" id="PTHR36129:SF1">
    <property type="entry name" value="ORGANIC SOLUTE TRANSPORTER SUBUNIT BETA"/>
    <property type="match status" value="1"/>
</dbReference>
<dbReference type="Proteomes" id="UP000694398">
    <property type="component" value="Unassembled WGS sequence"/>
</dbReference>
<dbReference type="GO" id="GO:0031647">
    <property type="term" value="P:regulation of protein stability"/>
    <property type="evidence" value="ECO:0007669"/>
    <property type="project" value="Ensembl"/>
</dbReference>